<keyword evidence="1" id="KW-0732">Signal</keyword>
<reference evidence="2" key="1">
    <citation type="journal article" date="2021" name="Nat. Commun.">
        <title>Genetic determinants of endophytism in the Arabidopsis root mycobiome.</title>
        <authorList>
            <person name="Mesny F."/>
            <person name="Miyauchi S."/>
            <person name="Thiergart T."/>
            <person name="Pickel B."/>
            <person name="Atanasova L."/>
            <person name="Karlsson M."/>
            <person name="Huettel B."/>
            <person name="Barry K.W."/>
            <person name="Haridas S."/>
            <person name="Chen C."/>
            <person name="Bauer D."/>
            <person name="Andreopoulos W."/>
            <person name="Pangilinan J."/>
            <person name="LaButti K."/>
            <person name="Riley R."/>
            <person name="Lipzen A."/>
            <person name="Clum A."/>
            <person name="Drula E."/>
            <person name="Henrissat B."/>
            <person name="Kohler A."/>
            <person name="Grigoriev I.V."/>
            <person name="Martin F.M."/>
            <person name="Hacquard S."/>
        </authorList>
    </citation>
    <scope>NUCLEOTIDE SEQUENCE</scope>
    <source>
        <strain evidence="2">MPI-SDFR-AT-0073</strain>
    </source>
</reference>
<comment type="caution">
    <text evidence="2">The sequence shown here is derived from an EMBL/GenBank/DDBJ whole genome shotgun (WGS) entry which is preliminary data.</text>
</comment>
<keyword evidence="3" id="KW-1185">Reference proteome</keyword>
<name>A0A9P8UC44_9PEZI</name>
<feature type="chain" id="PRO_5040360154" evidence="1">
    <location>
        <begin position="19"/>
        <end position="198"/>
    </location>
</feature>
<feature type="signal peptide" evidence="1">
    <location>
        <begin position="1"/>
        <end position="18"/>
    </location>
</feature>
<gene>
    <name evidence="2" type="ORF">BKA67DRAFT_583660</name>
</gene>
<sequence>MHFSTVLSTLACGSVVFAQLPQLPSTPFPTGIIPTPTILPVPVPSLPAGFSALAADILAFIRTLLSTPGDSAVAVDAIRKAIAALTRDVAALQGGISGVPSLPDGGQAFVDQIASTICPQIKSIEAQLPSLPFPSSLFVPLFNVILALIIGQSLTTALGSIPSTASIDKSVALVCLSEIIPNLITRSGGATLPIDFTA</sequence>
<dbReference type="EMBL" id="JAGPXC010000010">
    <property type="protein sequence ID" value="KAH6646251.1"/>
    <property type="molecule type" value="Genomic_DNA"/>
</dbReference>
<proteinExistence type="predicted"/>
<dbReference type="AlphaFoldDB" id="A0A9P8UC44"/>
<accession>A0A9P8UC44</accession>
<evidence type="ECO:0000256" key="1">
    <source>
        <dbReference type="SAM" id="SignalP"/>
    </source>
</evidence>
<organism evidence="2 3">
    <name type="scientific">Truncatella angustata</name>
    <dbReference type="NCBI Taxonomy" id="152316"/>
    <lineage>
        <taxon>Eukaryota</taxon>
        <taxon>Fungi</taxon>
        <taxon>Dikarya</taxon>
        <taxon>Ascomycota</taxon>
        <taxon>Pezizomycotina</taxon>
        <taxon>Sordariomycetes</taxon>
        <taxon>Xylariomycetidae</taxon>
        <taxon>Amphisphaeriales</taxon>
        <taxon>Sporocadaceae</taxon>
        <taxon>Truncatella</taxon>
    </lineage>
</organism>
<evidence type="ECO:0000313" key="2">
    <source>
        <dbReference type="EMBL" id="KAH6646251.1"/>
    </source>
</evidence>
<dbReference type="Proteomes" id="UP000758603">
    <property type="component" value="Unassembled WGS sequence"/>
</dbReference>
<evidence type="ECO:0000313" key="3">
    <source>
        <dbReference type="Proteomes" id="UP000758603"/>
    </source>
</evidence>
<dbReference type="RefSeq" id="XP_045952765.1">
    <property type="nucleotide sequence ID" value="XM_046104094.1"/>
</dbReference>
<dbReference type="GeneID" id="70132985"/>
<protein>
    <submittedName>
        <fullName evidence="2">Uncharacterized protein</fullName>
    </submittedName>
</protein>